<keyword evidence="2" id="KW-0040">ANK repeat</keyword>
<evidence type="ECO:0000256" key="2">
    <source>
        <dbReference type="ARBA" id="ARBA00023043"/>
    </source>
</evidence>
<feature type="transmembrane region" description="Helical" evidence="3">
    <location>
        <begin position="7"/>
        <end position="28"/>
    </location>
</feature>
<evidence type="ECO:0000313" key="4">
    <source>
        <dbReference type="EMBL" id="MBE9030362.1"/>
    </source>
</evidence>
<evidence type="ECO:0000256" key="1">
    <source>
        <dbReference type="ARBA" id="ARBA00022737"/>
    </source>
</evidence>
<evidence type="ECO:0000256" key="3">
    <source>
        <dbReference type="SAM" id="Phobius"/>
    </source>
</evidence>
<dbReference type="PANTHER" id="PTHR24198">
    <property type="entry name" value="ANKYRIN REPEAT AND PROTEIN KINASE DOMAIN-CONTAINING PROTEIN"/>
    <property type="match status" value="1"/>
</dbReference>
<dbReference type="PANTHER" id="PTHR24198:SF165">
    <property type="entry name" value="ANKYRIN REPEAT-CONTAINING PROTEIN-RELATED"/>
    <property type="match status" value="1"/>
</dbReference>
<dbReference type="Proteomes" id="UP000625316">
    <property type="component" value="Unassembled WGS sequence"/>
</dbReference>
<organism evidence="4 5">
    <name type="scientific">Romeriopsis navalis LEGE 11480</name>
    <dbReference type="NCBI Taxonomy" id="2777977"/>
    <lineage>
        <taxon>Bacteria</taxon>
        <taxon>Bacillati</taxon>
        <taxon>Cyanobacteriota</taxon>
        <taxon>Cyanophyceae</taxon>
        <taxon>Leptolyngbyales</taxon>
        <taxon>Leptolyngbyaceae</taxon>
        <taxon>Romeriopsis</taxon>
        <taxon>Romeriopsis navalis</taxon>
    </lineage>
</organism>
<name>A0A928Z3U3_9CYAN</name>
<keyword evidence="5" id="KW-1185">Reference proteome</keyword>
<dbReference type="RefSeq" id="WP_264325186.1">
    <property type="nucleotide sequence ID" value="NZ_JADEXQ010000034.1"/>
</dbReference>
<keyword evidence="1" id="KW-0677">Repeat</keyword>
<dbReference type="AlphaFoldDB" id="A0A928Z3U3"/>
<dbReference type="Gene3D" id="1.25.40.20">
    <property type="entry name" value="Ankyrin repeat-containing domain"/>
    <property type="match status" value="1"/>
</dbReference>
<reference evidence="4" key="1">
    <citation type="submission" date="2020-10" db="EMBL/GenBank/DDBJ databases">
        <authorList>
            <person name="Castelo-Branco R."/>
            <person name="Eusebio N."/>
            <person name="Adriana R."/>
            <person name="Vieira A."/>
            <person name="Brugerolle De Fraissinette N."/>
            <person name="Rezende De Castro R."/>
            <person name="Schneider M.P."/>
            <person name="Vasconcelos V."/>
            <person name="Leao P.N."/>
        </authorList>
    </citation>
    <scope>NUCLEOTIDE SEQUENCE</scope>
    <source>
        <strain evidence="4">LEGE 11480</strain>
    </source>
</reference>
<dbReference type="EMBL" id="JADEXQ010000034">
    <property type="protein sequence ID" value="MBE9030362.1"/>
    <property type="molecule type" value="Genomic_DNA"/>
</dbReference>
<keyword evidence="3" id="KW-0812">Transmembrane</keyword>
<feature type="transmembrane region" description="Helical" evidence="3">
    <location>
        <begin position="48"/>
        <end position="69"/>
    </location>
</feature>
<feature type="transmembrane region" description="Helical" evidence="3">
    <location>
        <begin position="81"/>
        <end position="104"/>
    </location>
</feature>
<accession>A0A928Z3U3</accession>
<dbReference type="InterPro" id="IPR002110">
    <property type="entry name" value="Ankyrin_rpt"/>
</dbReference>
<comment type="caution">
    <text evidence="4">The sequence shown here is derived from an EMBL/GenBank/DDBJ whole genome shotgun (WGS) entry which is preliminary data.</text>
</comment>
<proteinExistence type="predicted"/>
<gene>
    <name evidence="4" type="ORF">IQ266_11530</name>
</gene>
<dbReference type="SUPFAM" id="SSF48403">
    <property type="entry name" value="Ankyrin repeat"/>
    <property type="match status" value="1"/>
</dbReference>
<protein>
    <submittedName>
        <fullName evidence="4">Ankyrin repeat domain-containing protein</fullName>
    </submittedName>
</protein>
<sequence length="266" mass="29385">MKAFVQLMGLLTLIAAGMTLITGSLNAIFDWDLGLKIGGSSIPLPPDFFSVVAVALLLVIIGGLFFLIADAKRVFRFIRRYRWRVLIGLATTIAVLVIGFPYAMPNLSLELAVQEGDSAKAQAMLDQRQYPTAVLNDLTYWSLKNQDFILTKKMLDRGADINHRRGEFKSTLLDAAVHFFDPSATEFLIQQGIDLNAQDSLGRTALHTLITYRRTNVTGADEAQILALVKQLVTAGANPKIENQAGKTPLQLAQDMQYNTIVEFLK</sequence>
<keyword evidence="3" id="KW-1133">Transmembrane helix</keyword>
<keyword evidence="3" id="KW-0472">Membrane</keyword>
<dbReference type="Pfam" id="PF13637">
    <property type="entry name" value="Ank_4"/>
    <property type="match status" value="1"/>
</dbReference>
<evidence type="ECO:0000313" key="5">
    <source>
        <dbReference type="Proteomes" id="UP000625316"/>
    </source>
</evidence>
<dbReference type="InterPro" id="IPR036770">
    <property type="entry name" value="Ankyrin_rpt-contain_sf"/>
</dbReference>